<comment type="caution">
    <text evidence="4">The sequence shown here is derived from an EMBL/GenBank/DDBJ whole genome shotgun (WGS) entry which is preliminary data.</text>
</comment>
<accession>A0A1V4IGZ2</accession>
<keyword evidence="2" id="KW-0732">Signal</keyword>
<name>A0A1V4IGZ2_9CLOT</name>
<dbReference type="InterPro" id="IPR050248">
    <property type="entry name" value="Polysacc_deacetylase_ArnD"/>
</dbReference>
<dbReference type="CDD" id="cd10944">
    <property type="entry name" value="CE4_SmPgdA_like"/>
    <property type="match status" value="1"/>
</dbReference>
<evidence type="ECO:0000313" key="4">
    <source>
        <dbReference type="EMBL" id="OPJ59120.1"/>
    </source>
</evidence>
<dbReference type="PROSITE" id="PS51257">
    <property type="entry name" value="PROKAR_LIPOPROTEIN"/>
    <property type="match status" value="1"/>
</dbReference>
<dbReference type="EC" id="3.5.1.104" evidence="4"/>
<dbReference type="RefSeq" id="WP_242966147.1">
    <property type="nucleotide sequence ID" value="NZ_JBLZIA010000003.1"/>
</dbReference>
<feature type="compositionally biased region" description="Low complexity" evidence="1">
    <location>
        <begin position="25"/>
        <end position="36"/>
    </location>
</feature>
<dbReference type="PANTHER" id="PTHR10587">
    <property type="entry name" value="GLYCOSYL TRANSFERASE-RELATED"/>
    <property type="match status" value="1"/>
</dbReference>
<evidence type="ECO:0000256" key="2">
    <source>
        <dbReference type="SAM" id="SignalP"/>
    </source>
</evidence>
<feature type="domain" description="NodB homology" evidence="3">
    <location>
        <begin position="101"/>
        <end position="288"/>
    </location>
</feature>
<dbReference type="InterPro" id="IPR002509">
    <property type="entry name" value="NODB_dom"/>
</dbReference>
<dbReference type="EMBL" id="MZGT01000058">
    <property type="protein sequence ID" value="OPJ59120.1"/>
    <property type="molecule type" value="Genomic_DNA"/>
</dbReference>
<dbReference type="PANTHER" id="PTHR10587:SF125">
    <property type="entry name" value="POLYSACCHARIDE DEACETYLASE YHEN-RELATED"/>
    <property type="match status" value="1"/>
</dbReference>
<evidence type="ECO:0000259" key="3">
    <source>
        <dbReference type="PROSITE" id="PS51677"/>
    </source>
</evidence>
<dbReference type="GO" id="GO:0016810">
    <property type="term" value="F:hydrolase activity, acting on carbon-nitrogen (but not peptide) bonds"/>
    <property type="evidence" value="ECO:0007669"/>
    <property type="project" value="InterPro"/>
</dbReference>
<protein>
    <submittedName>
        <fullName evidence="4">Peptidoglycan-N-acetylglucosamine deacetylase</fullName>
        <ecNumber evidence="4">3.5.1.104</ecNumber>
    </submittedName>
</protein>
<dbReference type="STRING" id="225345.CLCHR_36450"/>
<reference evidence="4 5" key="1">
    <citation type="submission" date="2017-03" db="EMBL/GenBank/DDBJ databases">
        <title>Genome sequence of Clostridium chromiireducens DSM 23318.</title>
        <authorList>
            <person name="Poehlein A."/>
            <person name="Daniel R."/>
        </authorList>
    </citation>
    <scope>NUCLEOTIDE SEQUENCE [LARGE SCALE GENOMIC DNA]</scope>
    <source>
        <strain evidence="4 5">DSM 23318</strain>
    </source>
</reference>
<dbReference type="Gene3D" id="3.20.20.370">
    <property type="entry name" value="Glycoside hydrolase/deacetylase"/>
    <property type="match status" value="1"/>
</dbReference>
<organism evidence="4 5">
    <name type="scientific">Clostridium chromiireducens</name>
    <dbReference type="NCBI Taxonomy" id="225345"/>
    <lineage>
        <taxon>Bacteria</taxon>
        <taxon>Bacillati</taxon>
        <taxon>Bacillota</taxon>
        <taxon>Clostridia</taxon>
        <taxon>Eubacteriales</taxon>
        <taxon>Clostridiaceae</taxon>
        <taxon>Clostridium</taxon>
    </lineage>
</organism>
<dbReference type="GO" id="GO:0005975">
    <property type="term" value="P:carbohydrate metabolic process"/>
    <property type="evidence" value="ECO:0007669"/>
    <property type="project" value="InterPro"/>
</dbReference>
<dbReference type="InterPro" id="IPR011330">
    <property type="entry name" value="Glyco_hydro/deAcase_b/a-brl"/>
</dbReference>
<keyword evidence="4" id="KW-0378">Hydrolase</keyword>
<feature type="compositionally biased region" description="Basic and acidic residues" evidence="1">
    <location>
        <begin position="60"/>
        <end position="78"/>
    </location>
</feature>
<feature type="chain" id="PRO_5038567159" evidence="2">
    <location>
        <begin position="24"/>
        <end position="303"/>
    </location>
</feature>
<dbReference type="Proteomes" id="UP000191056">
    <property type="component" value="Unassembled WGS sequence"/>
</dbReference>
<dbReference type="Pfam" id="PF01522">
    <property type="entry name" value="Polysacc_deac_1"/>
    <property type="match status" value="1"/>
</dbReference>
<dbReference type="PROSITE" id="PS51677">
    <property type="entry name" value="NODB"/>
    <property type="match status" value="1"/>
</dbReference>
<proteinExistence type="predicted"/>
<feature type="region of interest" description="Disordered" evidence="1">
    <location>
        <begin position="24"/>
        <end position="91"/>
    </location>
</feature>
<dbReference type="AlphaFoldDB" id="A0A1V4IGZ2"/>
<evidence type="ECO:0000313" key="5">
    <source>
        <dbReference type="Proteomes" id="UP000191056"/>
    </source>
</evidence>
<feature type="signal peptide" evidence="2">
    <location>
        <begin position="1"/>
        <end position="23"/>
    </location>
</feature>
<evidence type="ECO:0000256" key="1">
    <source>
        <dbReference type="SAM" id="MobiDB-lite"/>
    </source>
</evidence>
<feature type="compositionally biased region" description="Basic and acidic residues" evidence="1">
    <location>
        <begin position="37"/>
        <end position="51"/>
    </location>
</feature>
<keyword evidence="5" id="KW-1185">Reference proteome</keyword>
<gene>
    <name evidence="4" type="primary">pgdA_3</name>
    <name evidence="4" type="ORF">CLCHR_36450</name>
</gene>
<sequence>MRSKLKYILILASTMLLIGCTFGKSMSSPENQSNNEQSERKYEEVDEKEINQKPNSELSKNSDENKEKATPNRNEESNAKTTPKSSKIVEEDKNFARSKKKIIYLTFDDGPSSKVTSTVLDILKENRVKATFFLIGNQIKGREVVVKRIYNEGNSIGLHSYTHNYEKIYSDENNFIKEMVACRNEINKVVGISPNIIRFPGGSHKRLSYSFLKKLHERNFKVYDWNLENSDGLKPKTSPDELYLKAINGSEKKDNSILLLHCTDNHQNTCKALPRIIKYYKSKGYEFRTITEETKELYFPIKK</sequence>
<dbReference type="SUPFAM" id="SSF88713">
    <property type="entry name" value="Glycoside hydrolase/deacetylase"/>
    <property type="match status" value="1"/>
</dbReference>